<dbReference type="InterPro" id="IPR006037">
    <property type="entry name" value="RCK_C"/>
</dbReference>
<feature type="transmembrane region" description="Helical" evidence="10">
    <location>
        <begin position="334"/>
        <end position="356"/>
    </location>
</feature>
<dbReference type="GO" id="GO:0005886">
    <property type="term" value="C:plasma membrane"/>
    <property type="evidence" value="ECO:0007669"/>
    <property type="project" value="UniProtKB-SubCell"/>
</dbReference>
<feature type="transmembrane region" description="Helical" evidence="10">
    <location>
        <begin position="362"/>
        <end position="384"/>
    </location>
</feature>
<evidence type="ECO:0000313" key="12">
    <source>
        <dbReference type="EMBL" id="KKO19841.1"/>
    </source>
</evidence>
<evidence type="ECO:0000256" key="8">
    <source>
        <dbReference type="ARBA" id="ARBA00023065"/>
    </source>
</evidence>
<evidence type="ECO:0000256" key="1">
    <source>
        <dbReference type="ARBA" id="ARBA00004651"/>
    </source>
</evidence>
<keyword evidence="2" id="KW-0813">Transport</keyword>
<evidence type="ECO:0000256" key="4">
    <source>
        <dbReference type="ARBA" id="ARBA00022475"/>
    </source>
</evidence>
<accession>A0A0M2UXZ6</accession>
<dbReference type="EMBL" id="LAQJ01000147">
    <property type="protein sequence ID" value="KKO19841.1"/>
    <property type="molecule type" value="Genomic_DNA"/>
</dbReference>
<dbReference type="GO" id="GO:0008324">
    <property type="term" value="F:monoatomic cation transmembrane transporter activity"/>
    <property type="evidence" value="ECO:0007669"/>
    <property type="project" value="InterPro"/>
</dbReference>
<gene>
    <name evidence="12" type="ORF">BROFUL_01443</name>
</gene>
<dbReference type="AlphaFoldDB" id="A0A0M2UXZ6"/>
<keyword evidence="6 10" id="KW-0812">Transmembrane</keyword>
<dbReference type="Gene3D" id="1.20.1530.20">
    <property type="match status" value="1"/>
</dbReference>
<evidence type="ECO:0000256" key="2">
    <source>
        <dbReference type="ARBA" id="ARBA00022448"/>
    </source>
</evidence>
<evidence type="ECO:0000259" key="11">
    <source>
        <dbReference type="PROSITE" id="PS51202"/>
    </source>
</evidence>
<keyword evidence="5" id="KW-0633">Potassium transport</keyword>
<dbReference type="PANTHER" id="PTHR32507">
    <property type="entry name" value="NA(+)/H(+) ANTIPORTER 1"/>
    <property type="match status" value="1"/>
</dbReference>
<dbReference type="GO" id="GO:0015297">
    <property type="term" value="F:antiporter activity"/>
    <property type="evidence" value="ECO:0007669"/>
    <property type="project" value="UniProtKB-KW"/>
</dbReference>
<dbReference type="Proteomes" id="UP000034954">
    <property type="component" value="Unassembled WGS sequence"/>
</dbReference>
<evidence type="ECO:0000256" key="10">
    <source>
        <dbReference type="SAM" id="Phobius"/>
    </source>
</evidence>
<protein>
    <submittedName>
        <fullName evidence="12">Na+/H+ antiporter</fullName>
    </submittedName>
</protein>
<dbReference type="GO" id="GO:1902600">
    <property type="term" value="P:proton transmembrane transport"/>
    <property type="evidence" value="ECO:0007669"/>
    <property type="project" value="InterPro"/>
</dbReference>
<keyword evidence="7 10" id="KW-1133">Transmembrane helix</keyword>
<keyword evidence="13" id="KW-1185">Reference proteome</keyword>
<keyword evidence="4" id="KW-1003">Cell membrane</keyword>
<dbReference type="InterPro" id="IPR036721">
    <property type="entry name" value="RCK_C_sf"/>
</dbReference>
<dbReference type="Pfam" id="PF00999">
    <property type="entry name" value="Na_H_Exchanger"/>
    <property type="match status" value="1"/>
</dbReference>
<proteinExistence type="predicted"/>
<comment type="subcellular location">
    <subcellularLocation>
        <location evidence="1">Cell membrane</location>
        <topology evidence="1">Multi-pass membrane protein</topology>
    </subcellularLocation>
</comment>
<dbReference type="Pfam" id="PF02080">
    <property type="entry name" value="TrkA_C"/>
    <property type="match status" value="1"/>
</dbReference>
<keyword evidence="9 10" id="KW-0472">Membrane</keyword>
<dbReference type="InterPro" id="IPR038770">
    <property type="entry name" value="Na+/solute_symporter_sf"/>
</dbReference>
<dbReference type="PROSITE" id="PS51202">
    <property type="entry name" value="RCK_C"/>
    <property type="match status" value="1"/>
</dbReference>
<sequence>MPIENILLWVAILIFVSVVSSKLSDKFGIPILLLFLTIGMLAGSEGIGGIYFDNAKLAKSIGVVALIFIIFSGGLDTNWNDTRSVILPGAVLSTVGVLMTAIFTGFFAVYILKFSLLEGMLLGSIVSSTDAPAVFSVLRSKRISLKQPLKPLLEFESGSNDPMAIFLTAGFISILSAENMKITALIPRFMLDMSVGALIGYLMARFIVFFINRLKLGYEGLYPVIMISFVLLTYVIAVFLKGNGILAVYIAGLMLGKAKFPNKKIIVKFHDGLAWLAQIVMFIILGLLVFPSHITPLIETGFLLTFLLMVVARPVSVLLCLLPFNIDMRKKLMVAWVGLRGSVPIILATFPFMAGIPQADTIFNIVFLIVIASVFIQGTSIPALSKILKQDVPLANKMNYPIEFEKTAAFDAEMIDVIVPFDSEVVGKRISDLDIPEKCLIMLISRAGKFVIPSGDMVIESSDVLLVLANTADFLVFQQMLARLKKDG</sequence>
<evidence type="ECO:0000313" key="13">
    <source>
        <dbReference type="Proteomes" id="UP000034954"/>
    </source>
</evidence>
<feature type="transmembrane region" description="Helical" evidence="10">
    <location>
        <begin position="57"/>
        <end position="75"/>
    </location>
</feature>
<feature type="transmembrane region" description="Helical" evidence="10">
    <location>
        <begin position="87"/>
        <end position="112"/>
    </location>
</feature>
<feature type="domain" description="RCK C-terminal" evidence="11">
    <location>
        <begin position="402"/>
        <end position="483"/>
    </location>
</feature>
<comment type="caution">
    <text evidence="12">The sequence shown here is derived from an EMBL/GenBank/DDBJ whole genome shotgun (WGS) entry which is preliminary data.</text>
</comment>
<dbReference type="GO" id="GO:0006813">
    <property type="term" value="P:potassium ion transport"/>
    <property type="evidence" value="ECO:0007669"/>
    <property type="project" value="UniProtKB-KW"/>
</dbReference>
<feature type="transmembrane region" description="Helical" evidence="10">
    <location>
        <begin position="302"/>
        <end position="322"/>
    </location>
</feature>
<evidence type="ECO:0000256" key="6">
    <source>
        <dbReference type="ARBA" id="ARBA00022692"/>
    </source>
</evidence>
<dbReference type="PATRIC" id="fig|380242.3.peg.1780"/>
<keyword evidence="5" id="KW-0630">Potassium</keyword>
<dbReference type="NCBIfam" id="NF003716">
    <property type="entry name" value="PRK05326.1-3"/>
    <property type="match status" value="1"/>
</dbReference>
<dbReference type="Gene3D" id="3.30.70.1450">
    <property type="entry name" value="Regulator of K+ conductance, C-terminal domain"/>
    <property type="match status" value="1"/>
</dbReference>
<evidence type="ECO:0000256" key="7">
    <source>
        <dbReference type="ARBA" id="ARBA00022989"/>
    </source>
</evidence>
<keyword evidence="3" id="KW-0050">Antiport</keyword>
<dbReference type="SUPFAM" id="SSF116726">
    <property type="entry name" value="TrkA C-terminal domain-like"/>
    <property type="match status" value="1"/>
</dbReference>
<dbReference type="NCBIfam" id="NF003715">
    <property type="entry name" value="PRK05326.1-2"/>
    <property type="match status" value="1"/>
</dbReference>
<keyword evidence="8" id="KW-0406">Ion transport</keyword>
<dbReference type="InterPro" id="IPR006153">
    <property type="entry name" value="Cation/H_exchanger_TM"/>
</dbReference>
<organism evidence="12 13">
    <name type="scientific">Candidatus Brocadia fulgida</name>
    <dbReference type="NCBI Taxonomy" id="380242"/>
    <lineage>
        <taxon>Bacteria</taxon>
        <taxon>Pseudomonadati</taxon>
        <taxon>Planctomycetota</taxon>
        <taxon>Candidatus Brocadiia</taxon>
        <taxon>Candidatus Brocadiales</taxon>
        <taxon>Candidatus Brocadiaceae</taxon>
        <taxon>Candidatus Brocadia</taxon>
    </lineage>
</organism>
<evidence type="ECO:0000256" key="3">
    <source>
        <dbReference type="ARBA" id="ARBA00022449"/>
    </source>
</evidence>
<feature type="transmembrane region" description="Helical" evidence="10">
    <location>
        <begin position="272"/>
        <end position="290"/>
    </location>
</feature>
<feature type="transmembrane region" description="Helical" evidence="10">
    <location>
        <begin position="189"/>
        <end position="212"/>
    </location>
</feature>
<reference evidence="12 13" key="1">
    <citation type="journal article" date="2013" name="BMC Microbiol.">
        <title>Identification of the type II cytochrome c maturation pathway in anammox bacteria by comparative genomics.</title>
        <authorList>
            <person name="Ferousi C."/>
            <person name="Speth D.R."/>
            <person name="Reimann J."/>
            <person name="Op den Camp H.J."/>
            <person name="Allen J.W."/>
            <person name="Keltjens J.T."/>
            <person name="Jetten M.S."/>
        </authorList>
    </citation>
    <scope>NUCLEOTIDE SEQUENCE [LARGE SCALE GENOMIC DNA]</scope>
    <source>
        <strain evidence="12">RU1</strain>
    </source>
</reference>
<evidence type="ECO:0000256" key="5">
    <source>
        <dbReference type="ARBA" id="ARBA00022538"/>
    </source>
</evidence>
<name>A0A0M2UXZ6_9BACT</name>
<feature type="transmembrane region" description="Helical" evidence="10">
    <location>
        <begin position="31"/>
        <end position="52"/>
    </location>
</feature>
<evidence type="ECO:0000256" key="9">
    <source>
        <dbReference type="ARBA" id="ARBA00023136"/>
    </source>
</evidence>
<feature type="transmembrane region" description="Helical" evidence="10">
    <location>
        <begin position="224"/>
        <end position="251"/>
    </location>
</feature>
<dbReference type="PANTHER" id="PTHR32507:SF7">
    <property type="entry name" value="K(+)_H(+) ANTIPORTER NHAP2"/>
    <property type="match status" value="1"/>
</dbReference>